<keyword evidence="1" id="KW-0472">Membrane</keyword>
<dbReference type="Proteomes" id="UP000831787">
    <property type="component" value="Chromosome"/>
</dbReference>
<feature type="transmembrane region" description="Helical" evidence="1">
    <location>
        <begin position="29"/>
        <end position="50"/>
    </location>
</feature>
<proteinExistence type="predicted"/>
<protein>
    <submittedName>
        <fullName evidence="2">Uncharacterized protein</fullName>
    </submittedName>
</protein>
<dbReference type="RefSeq" id="WP_244709192.1">
    <property type="nucleotide sequence ID" value="NZ_CP095073.1"/>
</dbReference>
<evidence type="ECO:0000256" key="1">
    <source>
        <dbReference type="SAM" id="Phobius"/>
    </source>
</evidence>
<dbReference type="EMBL" id="CP095073">
    <property type="protein sequence ID" value="UOQ43765.1"/>
    <property type="molecule type" value="Genomic_DNA"/>
</dbReference>
<evidence type="ECO:0000313" key="3">
    <source>
        <dbReference type="Proteomes" id="UP000831787"/>
    </source>
</evidence>
<accession>A0ABY4EH18</accession>
<sequence>MENDKHKKKIQQKYRMEIKKKRQNNNTHIFLIVIAIVVLLLAIISLYLGVLGDGSEFHPRT</sequence>
<keyword evidence="1" id="KW-0812">Transmembrane</keyword>
<gene>
    <name evidence="2" type="ORF">MUN89_18055</name>
</gene>
<keyword evidence="3" id="KW-1185">Reference proteome</keyword>
<evidence type="ECO:0000313" key="2">
    <source>
        <dbReference type="EMBL" id="UOQ43765.1"/>
    </source>
</evidence>
<reference evidence="2 3" key="1">
    <citation type="submission" date="2022-04" db="EMBL/GenBank/DDBJ databases">
        <title>Halobacillus sp. isolated from saltern.</title>
        <authorList>
            <person name="Won M."/>
            <person name="Lee C.-M."/>
            <person name="Woen H.-Y."/>
            <person name="Kwon S.-W."/>
        </authorList>
    </citation>
    <scope>NUCLEOTIDE SEQUENCE [LARGE SCALE GENOMIC DNA]</scope>
    <source>
        <strain evidence="2 3">SSBR10-3</strain>
    </source>
</reference>
<keyword evidence="1" id="KW-1133">Transmembrane helix</keyword>
<name>A0ABY4EH18_9BACI</name>
<organism evidence="2 3">
    <name type="scientific">Halobacillus salinarum</name>
    <dbReference type="NCBI Taxonomy" id="2932257"/>
    <lineage>
        <taxon>Bacteria</taxon>
        <taxon>Bacillati</taxon>
        <taxon>Bacillota</taxon>
        <taxon>Bacilli</taxon>
        <taxon>Bacillales</taxon>
        <taxon>Bacillaceae</taxon>
        <taxon>Halobacillus</taxon>
    </lineage>
</organism>